<evidence type="ECO:0000256" key="7">
    <source>
        <dbReference type="ARBA" id="ARBA00023136"/>
    </source>
</evidence>
<feature type="transmembrane region" description="Helical" evidence="13">
    <location>
        <begin position="361"/>
        <end position="379"/>
    </location>
</feature>
<dbReference type="FunFam" id="3.40.50.2300:FF:000310">
    <property type="entry name" value="Glutamate receptor"/>
    <property type="match status" value="1"/>
</dbReference>
<dbReference type="Gene3D" id="3.40.190.10">
    <property type="entry name" value="Periplasmic binding protein-like II"/>
    <property type="match status" value="2"/>
</dbReference>
<dbReference type="Pfam" id="PF10613">
    <property type="entry name" value="Lig_chan-Glu_bd"/>
    <property type="match status" value="1"/>
</dbReference>
<dbReference type="GO" id="GO:0015276">
    <property type="term" value="F:ligand-gated monoatomic ion channel activity"/>
    <property type="evidence" value="ECO:0007669"/>
    <property type="project" value="InterPro"/>
</dbReference>
<evidence type="ECO:0000256" key="8">
    <source>
        <dbReference type="ARBA" id="ARBA00023170"/>
    </source>
</evidence>
<proteinExistence type="predicted"/>
<evidence type="ECO:0000259" key="14">
    <source>
        <dbReference type="SMART" id="SM00079"/>
    </source>
</evidence>
<evidence type="ECO:0000256" key="1">
    <source>
        <dbReference type="ARBA" id="ARBA00004141"/>
    </source>
</evidence>
<keyword evidence="6" id="KW-0406">Ion transport</keyword>
<dbReference type="FunFam" id="3.40.190.10:FF:000103">
    <property type="entry name" value="Glutamate receptor"/>
    <property type="match status" value="1"/>
</dbReference>
<evidence type="ECO:0000256" key="2">
    <source>
        <dbReference type="ARBA" id="ARBA00011095"/>
    </source>
</evidence>
<comment type="function">
    <text evidence="12">Glutamate-gated receptor that probably acts as a non-selective cation channel. May be involved in light-signal transduction and calcium homeostasis via the regulation of calcium influx into cells.</text>
</comment>
<dbReference type="PANTHER" id="PTHR18966">
    <property type="entry name" value="IONOTROPIC GLUTAMATE RECEPTOR"/>
    <property type="match status" value="1"/>
</dbReference>
<comment type="caution">
    <text evidence="15">The sequence shown here is derived from an EMBL/GenBank/DDBJ whole genome shotgun (WGS) entry which is preliminary data.</text>
</comment>
<evidence type="ECO:0000313" key="15">
    <source>
        <dbReference type="EMBL" id="KAJ1700435.1"/>
    </source>
</evidence>
<dbReference type="InterPro" id="IPR001320">
    <property type="entry name" value="Iontro_rcpt_C"/>
</dbReference>
<evidence type="ECO:0000256" key="13">
    <source>
        <dbReference type="SAM" id="Phobius"/>
    </source>
</evidence>
<keyword evidence="4 13" id="KW-0812">Transmembrane</keyword>
<dbReference type="InterPro" id="IPR015683">
    <property type="entry name" value="Ionotropic_Glu_rcpt"/>
</dbReference>
<keyword evidence="11" id="KW-0407">Ion channel</keyword>
<dbReference type="GO" id="GO:0016020">
    <property type="term" value="C:membrane"/>
    <property type="evidence" value="ECO:0007669"/>
    <property type="project" value="UniProtKB-SubCell"/>
</dbReference>
<keyword evidence="5 13" id="KW-1133">Transmembrane helix</keyword>
<organism evidence="15 16">
    <name type="scientific">Rhynchospora breviuscula</name>
    <dbReference type="NCBI Taxonomy" id="2022672"/>
    <lineage>
        <taxon>Eukaryota</taxon>
        <taxon>Viridiplantae</taxon>
        <taxon>Streptophyta</taxon>
        <taxon>Embryophyta</taxon>
        <taxon>Tracheophyta</taxon>
        <taxon>Spermatophyta</taxon>
        <taxon>Magnoliopsida</taxon>
        <taxon>Liliopsida</taxon>
        <taxon>Poales</taxon>
        <taxon>Cyperaceae</taxon>
        <taxon>Cyperoideae</taxon>
        <taxon>Rhynchosporeae</taxon>
        <taxon>Rhynchospora</taxon>
    </lineage>
</organism>
<evidence type="ECO:0000256" key="11">
    <source>
        <dbReference type="ARBA" id="ARBA00023303"/>
    </source>
</evidence>
<feature type="domain" description="Ionotropic glutamate receptor C-terminal" evidence="14">
    <location>
        <begin position="234"/>
        <end position="576"/>
    </location>
</feature>
<dbReference type="Pfam" id="PF00060">
    <property type="entry name" value="Lig_chan"/>
    <property type="match status" value="1"/>
</dbReference>
<evidence type="ECO:0000256" key="3">
    <source>
        <dbReference type="ARBA" id="ARBA00022448"/>
    </source>
</evidence>
<evidence type="ECO:0000313" key="16">
    <source>
        <dbReference type="Proteomes" id="UP001151287"/>
    </source>
</evidence>
<evidence type="ECO:0000256" key="6">
    <source>
        <dbReference type="ARBA" id="ARBA00023065"/>
    </source>
</evidence>
<dbReference type="SUPFAM" id="SSF53850">
    <property type="entry name" value="Periplasmic binding protein-like II"/>
    <property type="match status" value="1"/>
</dbReference>
<keyword evidence="7 13" id="KW-0472">Membrane</keyword>
<dbReference type="InterPro" id="IPR001828">
    <property type="entry name" value="ANF_lig-bd_rcpt"/>
</dbReference>
<dbReference type="InterPro" id="IPR028082">
    <property type="entry name" value="Peripla_BP_I"/>
</dbReference>
<evidence type="ECO:0000256" key="5">
    <source>
        <dbReference type="ARBA" id="ARBA00022989"/>
    </source>
</evidence>
<evidence type="ECO:0000256" key="10">
    <source>
        <dbReference type="ARBA" id="ARBA00023286"/>
    </source>
</evidence>
<dbReference type="FunFam" id="3.40.190.10:FF:000195">
    <property type="entry name" value="Glutamate receptor 2.7"/>
    <property type="match status" value="1"/>
</dbReference>
<comment type="subcellular location">
    <subcellularLocation>
        <location evidence="1">Membrane</location>
        <topology evidence="1">Multi-pass membrane protein</topology>
    </subcellularLocation>
</comment>
<feature type="transmembrane region" description="Helical" evidence="13">
    <location>
        <begin position="594"/>
        <end position="620"/>
    </location>
</feature>
<dbReference type="OrthoDB" id="5984008at2759"/>
<dbReference type="InterPro" id="IPR019594">
    <property type="entry name" value="Glu/Gly-bd"/>
</dbReference>
<evidence type="ECO:0000256" key="4">
    <source>
        <dbReference type="ARBA" id="ARBA00022692"/>
    </source>
</evidence>
<protein>
    <recommendedName>
        <fullName evidence="14">Ionotropic glutamate receptor C-terminal domain-containing protein</fullName>
    </recommendedName>
</protein>
<dbReference type="CDD" id="cd13686">
    <property type="entry name" value="GluR_Plant"/>
    <property type="match status" value="1"/>
</dbReference>
<keyword evidence="16" id="KW-1185">Reference proteome</keyword>
<gene>
    <name evidence="15" type="ORF">LUZ63_000214</name>
</gene>
<comment type="subunit">
    <text evidence="2">May form heteromers.</text>
</comment>
<feature type="transmembrane region" description="Helical" evidence="13">
    <location>
        <begin position="413"/>
        <end position="433"/>
    </location>
</feature>
<keyword evidence="3" id="KW-0813">Transport</keyword>
<dbReference type="SUPFAM" id="SSF53822">
    <property type="entry name" value="Periplasmic binding protein-like I"/>
    <property type="match status" value="1"/>
</dbReference>
<sequence>MQTRVFVVHMSSSTGSALFVRAKEVGMMSEGYVWIMTNGVTNMVNSFNSSVTSAMNGALGVRLYVPTDELNNFTTRWKKRFQEENPQDMYNEPSIYGLWAYDTMHAVAMAVENVGFQNTKIEKSTVSQPLHVFPYGPELLKAITNIKFQGLSGNFDLIDGQLQYSVFEIINVVGQGIKEVGYWRKESGLSMEADASNNKTYSTSAEDLNPVIWPGESTAVPKGWEIPVSGTKLRVGVLVGLHHEYTIIDTDPETNATKASGYSVDVFEEAVKRLPYAVPYEYEQFGSDSLVSSLTYNDFVYQVYLGKYDLVIGDITIRYNRTRYADFSIPYTESGVAMIVPVQKDENENAFSFLKPLTTDLWLGSIVVFIYTGIAILILEPKMRASLKGSLPGYLGTIMHLSLFAYQEKLENILSKIVVIVWAFVLLVLASSYTASLSSMLTVQHLQPTVTDIHELQNKGDYVGYSTGSFVEGLLQELKFDKSRMRYYRFDQYADALDKGSANGGVSAIVDEIPYIKSFLAKNCKSYTMVGPINKTAGFGFAFRKGSPLVPDISRAILNITDGEDIIQLEKKWIGDEKCRNNGGITVESNNLNFLSFGGAFLMTGVVSTICLLIFIIISLHKKRQEKNKINSHEMISDEICALKL</sequence>
<keyword evidence="9" id="KW-0325">Glycoprotein</keyword>
<dbReference type="Gene3D" id="3.40.50.2300">
    <property type="match status" value="2"/>
</dbReference>
<name>A0A9Q0CUL8_9POAL</name>
<keyword evidence="8" id="KW-0675">Receptor</keyword>
<dbReference type="AlphaFoldDB" id="A0A9Q0CUL8"/>
<keyword evidence="10" id="KW-1071">Ligand-gated ion channel</keyword>
<dbReference type="EMBL" id="JAMQYH010000001">
    <property type="protein sequence ID" value="KAJ1700435.1"/>
    <property type="molecule type" value="Genomic_DNA"/>
</dbReference>
<dbReference type="SMART" id="SM00079">
    <property type="entry name" value="PBPe"/>
    <property type="match status" value="1"/>
</dbReference>
<dbReference type="Proteomes" id="UP001151287">
    <property type="component" value="Unassembled WGS sequence"/>
</dbReference>
<evidence type="ECO:0000256" key="9">
    <source>
        <dbReference type="ARBA" id="ARBA00023180"/>
    </source>
</evidence>
<dbReference type="Pfam" id="PF01094">
    <property type="entry name" value="ANF_receptor"/>
    <property type="match status" value="1"/>
</dbReference>
<reference evidence="15" key="1">
    <citation type="journal article" date="2022" name="Cell">
        <title>Repeat-based holocentromeres influence genome architecture and karyotype evolution.</title>
        <authorList>
            <person name="Hofstatter P.G."/>
            <person name="Thangavel G."/>
            <person name="Lux T."/>
            <person name="Neumann P."/>
            <person name="Vondrak T."/>
            <person name="Novak P."/>
            <person name="Zhang M."/>
            <person name="Costa L."/>
            <person name="Castellani M."/>
            <person name="Scott A."/>
            <person name="Toegelov H."/>
            <person name="Fuchs J."/>
            <person name="Mata-Sucre Y."/>
            <person name="Dias Y."/>
            <person name="Vanzela A.L.L."/>
            <person name="Huettel B."/>
            <person name="Almeida C.C.S."/>
            <person name="Simkova H."/>
            <person name="Souza G."/>
            <person name="Pedrosa-Harand A."/>
            <person name="Macas J."/>
            <person name="Mayer K.F.X."/>
            <person name="Houben A."/>
            <person name="Marques A."/>
        </authorList>
    </citation>
    <scope>NUCLEOTIDE SEQUENCE</scope>
    <source>
        <strain evidence="15">RhyBre1mFocal</strain>
    </source>
</reference>
<accession>A0A9Q0CUL8</accession>
<evidence type="ECO:0000256" key="12">
    <source>
        <dbReference type="ARBA" id="ARBA00049638"/>
    </source>
</evidence>